<dbReference type="SUPFAM" id="SSF52172">
    <property type="entry name" value="CheY-like"/>
    <property type="match status" value="1"/>
</dbReference>
<reference evidence="8" key="1">
    <citation type="journal article" date="2014" name="Front. Microbiol.">
        <title>High frequency of phylogenetically diverse reductive dehalogenase-homologous genes in deep subseafloor sedimentary metagenomes.</title>
        <authorList>
            <person name="Kawai M."/>
            <person name="Futagami T."/>
            <person name="Toyoda A."/>
            <person name="Takaki Y."/>
            <person name="Nishi S."/>
            <person name="Hori S."/>
            <person name="Arai W."/>
            <person name="Tsubouchi T."/>
            <person name="Morono Y."/>
            <person name="Uchiyama I."/>
            <person name="Ito T."/>
            <person name="Fujiyama A."/>
            <person name="Inagaki F."/>
            <person name="Takami H."/>
        </authorList>
    </citation>
    <scope>NUCLEOTIDE SEQUENCE</scope>
    <source>
        <strain evidence="8">Expedition CK06-06</strain>
    </source>
</reference>
<dbReference type="Gene3D" id="3.40.50.2300">
    <property type="match status" value="1"/>
</dbReference>
<keyword evidence="4" id="KW-0808">Transferase</keyword>
<sequence>LLDVSRLTKNRIEFDFVTHDLNQSIQDVVNSIRSQIAKKHQNLHLDVSPGPLLVKGDVTRLKQAMANLLDNASKYTPDEGDIWLATGRQNDHVYFSIRDAGFGIAQSALESIFGLFYQVRQPSQRKTSGIGVGLFLVDQIVRAHQGKVVAESGGLDHGSCFTIRIPAASVLAVESAKTMAPEFAGRHVILVEDNSDSRQSLAKLLKKRGFQVKEFADAESVSGQLAQLAFDVGIIDVGLPGKSGLELARDIRQI</sequence>
<keyword evidence="3" id="KW-0597">Phosphoprotein</keyword>
<dbReference type="Pfam" id="PF02518">
    <property type="entry name" value="HATPase_c"/>
    <property type="match status" value="1"/>
</dbReference>
<dbReference type="AlphaFoldDB" id="X0W159"/>
<dbReference type="PRINTS" id="PR00344">
    <property type="entry name" value="BCTRLSENSOR"/>
</dbReference>
<dbReference type="PANTHER" id="PTHR43547:SF2">
    <property type="entry name" value="HYBRID SIGNAL TRANSDUCTION HISTIDINE KINASE C"/>
    <property type="match status" value="1"/>
</dbReference>
<evidence type="ECO:0000256" key="4">
    <source>
        <dbReference type="ARBA" id="ARBA00022679"/>
    </source>
</evidence>
<dbReference type="Gene3D" id="3.30.565.10">
    <property type="entry name" value="Histidine kinase-like ATPase, C-terminal domain"/>
    <property type="match status" value="1"/>
</dbReference>
<dbReference type="SUPFAM" id="SSF55874">
    <property type="entry name" value="ATPase domain of HSP90 chaperone/DNA topoisomerase II/histidine kinase"/>
    <property type="match status" value="1"/>
</dbReference>
<feature type="non-terminal residue" evidence="8">
    <location>
        <position position="1"/>
    </location>
</feature>
<evidence type="ECO:0000259" key="7">
    <source>
        <dbReference type="PROSITE" id="PS50110"/>
    </source>
</evidence>
<gene>
    <name evidence="8" type="ORF">S01H1_60902</name>
</gene>
<evidence type="ECO:0000256" key="2">
    <source>
        <dbReference type="ARBA" id="ARBA00012438"/>
    </source>
</evidence>
<evidence type="ECO:0000256" key="5">
    <source>
        <dbReference type="ARBA" id="ARBA00022777"/>
    </source>
</evidence>
<dbReference type="PANTHER" id="PTHR43547">
    <property type="entry name" value="TWO-COMPONENT HISTIDINE KINASE"/>
    <property type="match status" value="1"/>
</dbReference>
<evidence type="ECO:0000313" key="8">
    <source>
        <dbReference type="EMBL" id="GAG24285.1"/>
    </source>
</evidence>
<protein>
    <recommendedName>
        <fullName evidence="2">histidine kinase</fullName>
        <ecNumber evidence="2">2.7.13.3</ecNumber>
    </recommendedName>
</protein>
<dbReference type="PROSITE" id="PS50109">
    <property type="entry name" value="HIS_KIN"/>
    <property type="match status" value="1"/>
</dbReference>
<proteinExistence type="predicted"/>
<dbReference type="InterPro" id="IPR036890">
    <property type="entry name" value="HATPase_C_sf"/>
</dbReference>
<dbReference type="EMBL" id="BARS01039902">
    <property type="protein sequence ID" value="GAG24285.1"/>
    <property type="molecule type" value="Genomic_DNA"/>
</dbReference>
<evidence type="ECO:0000256" key="1">
    <source>
        <dbReference type="ARBA" id="ARBA00000085"/>
    </source>
</evidence>
<dbReference type="FunFam" id="3.30.565.10:FF:000006">
    <property type="entry name" value="Sensor histidine kinase WalK"/>
    <property type="match status" value="1"/>
</dbReference>
<dbReference type="InterPro" id="IPR003594">
    <property type="entry name" value="HATPase_dom"/>
</dbReference>
<dbReference type="InterPro" id="IPR001789">
    <property type="entry name" value="Sig_transdc_resp-reg_receiver"/>
</dbReference>
<feature type="domain" description="Histidine kinase" evidence="6">
    <location>
        <begin position="1"/>
        <end position="169"/>
    </location>
</feature>
<comment type="catalytic activity">
    <reaction evidence="1">
        <text>ATP + protein L-histidine = ADP + protein N-phospho-L-histidine.</text>
        <dbReference type="EC" id="2.7.13.3"/>
    </reaction>
</comment>
<dbReference type="EC" id="2.7.13.3" evidence="2"/>
<dbReference type="PROSITE" id="PS50110">
    <property type="entry name" value="RESPONSE_REGULATORY"/>
    <property type="match status" value="1"/>
</dbReference>
<accession>X0W159</accession>
<evidence type="ECO:0000256" key="3">
    <source>
        <dbReference type="ARBA" id="ARBA00022553"/>
    </source>
</evidence>
<dbReference type="InterPro" id="IPR004358">
    <property type="entry name" value="Sig_transdc_His_kin-like_C"/>
</dbReference>
<organism evidence="8">
    <name type="scientific">marine sediment metagenome</name>
    <dbReference type="NCBI Taxonomy" id="412755"/>
    <lineage>
        <taxon>unclassified sequences</taxon>
        <taxon>metagenomes</taxon>
        <taxon>ecological metagenomes</taxon>
    </lineage>
</organism>
<dbReference type="InterPro" id="IPR011006">
    <property type="entry name" value="CheY-like_superfamily"/>
</dbReference>
<dbReference type="SMART" id="SM00387">
    <property type="entry name" value="HATPase_c"/>
    <property type="match status" value="1"/>
</dbReference>
<dbReference type="GO" id="GO:0000155">
    <property type="term" value="F:phosphorelay sensor kinase activity"/>
    <property type="evidence" value="ECO:0007669"/>
    <property type="project" value="TreeGrafter"/>
</dbReference>
<name>X0W159_9ZZZZ</name>
<feature type="non-terminal residue" evidence="8">
    <location>
        <position position="254"/>
    </location>
</feature>
<comment type="caution">
    <text evidence="8">The sequence shown here is derived from an EMBL/GenBank/DDBJ whole genome shotgun (WGS) entry which is preliminary data.</text>
</comment>
<feature type="domain" description="Response regulatory" evidence="7">
    <location>
        <begin position="187"/>
        <end position="254"/>
    </location>
</feature>
<keyword evidence="5" id="KW-0418">Kinase</keyword>
<dbReference type="Pfam" id="PF00072">
    <property type="entry name" value="Response_reg"/>
    <property type="match status" value="1"/>
</dbReference>
<dbReference type="InterPro" id="IPR005467">
    <property type="entry name" value="His_kinase_dom"/>
</dbReference>
<evidence type="ECO:0000259" key="6">
    <source>
        <dbReference type="PROSITE" id="PS50109"/>
    </source>
</evidence>